<organism evidence="2 3">
    <name type="scientific">Mycena rosella</name>
    <name type="common">Pink bonnet</name>
    <name type="synonym">Agaricus rosellus</name>
    <dbReference type="NCBI Taxonomy" id="1033263"/>
    <lineage>
        <taxon>Eukaryota</taxon>
        <taxon>Fungi</taxon>
        <taxon>Dikarya</taxon>
        <taxon>Basidiomycota</taxon>
        <taxon>Agaricomycotina</taxon>
        <taxon>Agaricomycetes</taxon>
        <taxon>Agaricomycetidae</taxon>
        <taxon>Agaricales</taxon>
        <taxon>Marasmiineae</taxon>
        <taxon>Mycenaceae</taxon>
        <taxon>Mycena</taxon>
    </lineage>
</organism>
<accession>A0AAD7DHG8</accession>
<evidence type="ECO:0000313" key="3">
    <source>
        <dbReference type="Proteomes" id="UP001221757"/>
    </source>
</evidence>
<dbReference type="AlphaFoldDB" id="A0AAD7DHG8"/>
<comment type="caution">
    <text evidence="2">The sequence shown here is derived from an EMBL/GenBank/DDBJ whole genome shotgun (WGS) entry which is preliminary data.</text>
</comment>
<evidence type="ECO:0000256" key="1">
    <source>
        <dbReference type="SAM" id="MobiDB-lite"/>
    </source>
</evidence>
<evidence type="ECO:0000313" key="2">
    <source>
        <dbReference type="EMBL" id="KAJ7690371.1"/>
    </source>
</evidence>
<proteinExistence type="predicted"/>
<reference evidence="2" key="1">
    <citation type="submission" date="2023-03" db="EMBL/GenBank/DDBJ databases">
        <title>Massive genome expansion in bonnet fungi (Mycena s.s.) driven by repeated elements and novel gene families across ecological guilds.</title>
        <authorList>
            <consortium name="Lawrence Berkeley National Laboratory"/>
            <person name="Harder C.B."/>
            <person name="Miyauchi S."/>
            <person name="Viragh M."/>
            <person name="Kuo A."/>
            <person name="Thoen E."/>
            <person name="Andreopoulos B."/>
            <person name="Lu D."/>
            <person name="Skrede I."/>
            <person name="Drula E."/>
            <person name="Henrissat B."/>
            <person name="Morin E."/>
            <person name="Kohler A."/>
            <person name="Barry K."/>
            <person name="LaButti K."/>
            <person name="Morin E."/>
            <person name="Salamov A."/>
            <person name="Lipzen A."/>
            <person name="Mereny Z."/>
            <person name="Hegedus B."/>
            <person name="Baldrian P."/>
            <person name="Stursova M."/>
            <person name="Weitz H."/>
            <person name="Taylor A."/>
            <person name="Grigoriev I.V."/>
            <person name="Nagy L.G."/>
            <person name="Martin F."/>
            <person name="Kauserud H."/>
        </authorList>
    </citation>
    <scope>NUCLEOTIDE SEQUENCE</scope>
    <source>
        <strain evidence="2">CBHHK067</strain>
    </source>
</reference>
<keyword evidence="3" id="KW-1185">Reference proteome</keyword>
<feature type="region of interest" description="Disordered" evidence="1">
    <location>
        <begin position="9"/>
        <end position="58"/>
    </location>
</feature>
<feature type="compositionally biased region" description="Basic and acidic residues" evidence="1">
    <location>
        <begin position="30"/>
        <end position="41"/>
    </location>
</feature>
<sequence>MSVPQFLYSAVDDRERRTGGDVPPRTSPKTLHELLPARHFNDQSMPPSSAAPRTPRTEPIANCCRSVERRSHRGLKRWLAEIDSESRACASQKVYFRLARASHKSICGLCIVNHDTIKNTQVFWEWVRFLRNVHAGCKLPPNFYTRLENLEN</sequence>
<gene>
    <name evidence="2" type="ORF">B0H17DRAFT_1179916</name>
</gene>
<protein>
    <submittedName>
        <fullName evidence="2">Uncharacterized protein</fullName>
    </submittedName>
</protein>
<name>A0AAD7DHG8_MYCRO</name>
<dbReference type="EMBL" id="JARKIE010000065">
    <property type="protein sequence ID" value="KAJ7690371.1"/>
    <property type="molecule type" value="Genomic_DNA"/>
</dbReference>
<dbReference type="Proteomes" id="UP001221757">
    <property type="component" value="Unassembled WGS sequence"/>
</dbReference>